<feature type="signal peptide" evidence="2">
    <location>
        <begin position="1"/>
        <end position="29"/>
    </location>
</feature>
<feature type="compositionally biased region" description="Basic and acidic residues" evidence="1">
    <location>
        <begin position="228"/>
        <end position="237"/>
    </location>
</feature>
<organism evidence="3 4">
    <name type="scientific">Streptomyces pseudovenezuelae</name>
    <dbReference type="NCBI Taxonomy" id="67350"/>
    <lineage>
        <taxon>Bacteria</taxon>
        <taxon>Bacillati</taxon>
        <taxon>Actinomycetota</taxon>
        <taxon>Actinomycetes</taxon>
        <taxon>Kitasatosporales</taxon>
        <taxon>Streptomycetaceae</taxon>
        <taxon>Streptomyces</taxon>
        <taxon>Streptomyces aurantiacus group</taxon>
    </lineage>
</organism>
<gene>
    <name evidence="3" type="ORF">M2283_007260</name>
</gene>
<keyword evidence="2" id="KW-0732">Signal</keyword>
<protein>
    <recommendedName>
        <fullName evidence="5">Lipoprotein</fullName>
    </recommendedName>
</protein>
<feature type="chain" id="PRO_5046193637" description="Lipoprotein" evidence="2">
    <location>
        <begin position="30"/>
        <end position="268"/>
    </location>
</feature>
<evidence type="ECO:0000313" key="4">
    <source>
        <dbReference type="Proteomes" id="UP001160499"/>
    </source>
</evidence>
<dbReference type="Proteomes" id="UP001160499">
    <property type="component" value="Unassembled WGS sequence"/>
</dbReference>
<sequence>MPRTSPARTRPARTALAVTLLTATAVVTAACGDTGGLRGAGATPTATSPAKLWPRLSPATSPAWNYDDGESELVRGITAPRDDIRKVDPIAVVREEIRRHPDDYTSTKAPYAGTNRRLADCAEGAGHGSCPVLKPYYRDLTGDGRDDLTLGFRLLPGNQTAVRVYTFESGRLVQVMSNDDAVSGVELAGRSVIIHSPSDIADYEYRFQWTWDPDQRVMLLTHDEMLRTGDGKHDRHVSPSPSASRSPSASPSPSTSRSASASASVGAG</sequence>
<dbReference type="PROSITE" id="PS51257">
    <property type="entry name" value="PROKAR_LIPOPROTEIN"/>
    <property type="match status" value="1"/>
</dbReference>
<evidence type="ECO:0000256" key="1">
    <source>
        <dbReference type="SAM" id="MobiDB-lite"/>
    </source>
</evidence>
<evidence type="ECO:0000313" key="3">
    <source>
        <dbReference type="EMBL" id="MDH6219921.1"/>
    </source>
</evidence>
<name>A0ABT6LUD1_9ACTN</name>
<dbReference type="EMBL" id="JARXVH010000014">
    <property type="protein sequence ID" value="MDH6219921.1"/>
    <property type="molecule type" value="Genomic_DNA"/>
</dbReference>
<comment type="caution">
    <text evidence="3">The sequence shown here is derived from an EMBL/GenBank/DDBJ whole genome shotgun (WGS) entry which is preliminary data.</text>
</comment>
<dbReference type="RefSeq" id="WP_280880704.1">
    <property type="nucleotide sequence ID" value="NZ_JARXVH010000014.1"/>
</dbReference>
<proteinExistence type="predicted"/>
<feature type="compositionally biased region" description="Low complexity" evidence="1">
    <location>
        <begin position="238"/>
        <end position="268"/>
    </location>
</feature>
<keyword evidence="4" id="KW-1185">Reference proteome</keyword>
<evidence type="ECO:0008006" key="5">
    <source>
        <dbReference type="Google" id="ProtNLM"/>
    </source>
</evidence>
<feature type="region of interest" description="Disordered" evidence="1">
    <location>
        <begin position="228"/>
        <end position="268"/>
    </location>
</feature>
<reference evidence="3 4" key="1">
    <citation type="submission" date="2023-04" db="EMBL/GenBank/DDBJ databases">
        <title>Forest soil microbial communities from Buena Vista Peninsula, Colon Province, Panama.</title>
        <authorList>
            <person name="Bouskill N."/>
        </authorList>
    </citation>
    <scope>NUCLEOTIDE SEQUENCE [LARGE SCALE GENOMIC DNA]</scope>
    <source>
        <strain evidence="3 4">GGS1</strain>
    </source>
</reference>
<accession>A0ABT6LUD1</accession>
<evidence type="ECO:0000256" key="2">
    <source>
        <dbReference type="SAM" id="SignalP"/>
    </source>
</evidence>